<proteinExistence type="predicted"/>
<feature type="signal peptide" evidence="1">
    <location>
        <begin position="1"/>
        <end position="19"/>
    </location>
</feature>
<dbReference type="EMBL" id="LS398110">
    <property type="protein sequence ID" value="SPP95395.1"/>
    <property type="molecule type" value="Genomic_DNA"/>
</dbReference>
<dbReference type="AlphaFoldDB" id="A0A2U3Q1V6"/>
<evidence type="ECO:0000313" key="3">
    <source>
        <dbReference type="Proteomes" id="UP000246085"/>
    </source>
</evidence>
<reference evidence="2 3" key="1">
    <citation type="submission" date="2018-03" db="EMBL/GenBank/DDBJ databases">
        <authorList>
            <person name="Gully D."/>
        </authorList>
    </citation>
    <scope>NUCLEOTIDE SEQUENCE [LARGE SCALE GENOMIC DNA]</scope>
    <source>
        <strain evidence="2">ORS3257</strain>
    </source>
</reference>
<evidence type="ECO:0008006" key="4">
    <source>
        <dbReference type="Google" id="ProtNLM"/>
    </source>
</evidence>
<evidence type="ECO:0000313" key="2">
    <source>
        <dbReference type="EMBL" id="SPP95395.1"/>
    </source>
</evidence>
<gene>
    <name evidence="2" type="ORF">BRAD3257_4406</name>
</gene>
<accession>A0A2U3Q1V6</accession>
<feature type="chain" id="PRO_5015631515" description="DUF1496 domain-containing protein" evidence="1">
    <location>
        <begin position="20"/>
        <end position="89"/>
    </location>
</feature>
<dbReference type="Proteomes" id="UP000246085">
    <property type="component" value="Chromosome BRAD3257"/>
</dbReference>
<name>A0A2U3Q1V6_9BRAD</name>
<protein>
    <recommendedName>
        <fullName evidence="4">DUF1496 domain-containing protein</fullName>
    </recommendedName>
</protein>
<keyword evidence="1" id="KW-0732">Signal</keyword>
<evidence type="ECO:0000256" key="1">
    <source>
        <dbReference type="SAM" id="SignalP"/>
    </source>
</evidence>
<organism evidence="2 3">
    <name type="scientific">Bradyrhizobium vignae</name>
    <dbReference type="NCBI Taxonomy" id="1549949"/>
    <lineage>
        <taxon>Bacteria</taxon>
        <taxon>Pseudomonadati</taxon>
        <taxon>Pseudomonadota</taxon>
        <taxon>Alphaproteobacteria</taxon>
        <taxon>Hyphomicrobiales</taxon>
        <taxon>Nitrobacteraceae</taxon>
        <taxon>Bradyrhizobium</taxon>
    </lineage>
</organism>
<dbReference type="KEGG" id="bvz:BRAD3257_4406"/>
<sequence length="89" mass="9938">MRVLSVALLAAASLTQANAEVKMKDPSPSCSYTIASGETYQVPAGQTLCWRVPPPSYRTYTLLRCDPPFQELNRVQLGDGRCNKYEERQ</sequence>